<gene>
    <name evidence="1" type="ORF">Sspor_01660</name>
</gene>
<dbReference type="RefSeq" id="WP_202197215.1">
    <property type="nucleotide sequence ID" value="NZ_BAAATO010000022.1"/>
</dbReference>
<evidence type="ECO:0000313" key="2">
    <source>
        <dbReference type="Proteomes" id="UP000608522"/>
    </source>
</evidence>
<accession>A0ABQ3T2I1</accession>
<proteinExistence type="predicted"/>
<sequence length="264" mass="28169">MRLPENRATLAALAGTVFGILPAAVGAFASETTRTWAVLARAAAAERQSDAALAAVEAMAEPQASELLEDALDHWALGGASPEEIANMFQVIGPQDLGIEPEKDAGEADAYADIALFTDSKGWAGGDYALHLGFVEMPDGRPLPLIAFESRTDRAGLEDLHGRCGWRLWNGRADAFPELDVNWRVRAHIGTQALEELAHTDAEGWDDIRLWRGEAKTPGEWWDLLDVAGHALLCGPVPSADPNAILAAAEAGQLSAVVARARFS</sequence>
<comment type="caution">
    <text evidence="1">The sequence shown here is derived from an EMBL/GenBank/DDBJ whole genome shotgun (WGS) entry which is preliminary data.</text>
</comment>
<evidence type="ECO:0000313" key="1">
    <source>
        <dbReference type="EMBL" id="GHI74605.1"/>
    </source>
</evidence>
<reference evidence="2" key="1">
    <citation type="submission" date="2023-07" db="EMBL/GenBank/DDBJ databases">
        <title>Whole genome shotgun sequence of Streptomyces spororaveus NBRC 15456.</title>
        <authorList>
            <person name="Komaki H."/>
            <person name="Tamura T."/>
        </authorList>
    </citation>
    <scope>NUCLEOTIDE SEQUENCE [LARGE SCALE GENOMIC DNA]</scope>
    <source>
        <strain evidence="2">NBRC 15456</strain>
    </source>
</reference>
<keyword evidence="2" id="KW-1185">Reference proteome</keyword>
<protein>
    <submittedName>
        <fullName evidence="1">Uncharacterized protein</fullName>
    </submittedName>
</protein>
<dbReference type="EMBL" id="BNED01000002">
    <property type="protein sequence ID" value="GHI74605.1"/>
    <property type="molecule type" value="Genomic_DNA"/>
</dbReference>
<organism evidence="1 2">
    <name type="scientific">Streptomyces spororaveus</name>
    <dbReference type="NCBI Taxonomy" id="284039"/>
    <lineage>
        <taxon>Bacteria</taxon>
        <taxon>Bacillati</taxon>
        <taxon>Actinomycetota</taxon>
        <taxon>Actinomycetes</taxon>
        <taxon>Kitasatosporales</taxon>
        <taxon>Streptomycetaceae</taxon>
        <taxon>Streptomyces</taxon>
    </lineage>
</organism>
<name>A0ABQ3T2I1_9ACTN</name>
<dbReference type="Proteomes" id="UP000608522">
    <property type="component" value="Unassembled WGS sequence"/>
</dbReference>